<dbReference type="EMBL" id="AFYH01236878">
    <property type="status" value="NOT_ANNOTATED_CDS"/>
    <property type="molecule type" value="Genomic_DNA"/>
</dbReference>
<organism evidence="1 2">
    <name type="scientific">Latimeria chalumnae</name>
    <name type="common">Coelacanth</name>
    <dbReference type="NCBI Taxonomy" id="7897"/>
    <lineage>
        <taxon>Eukaryota</taxon>
        <taxon>Metazoa</taxon>
        <taxon>Chordata</taxon>
        <taxon>Craniata</taxon>
        <taxon>Vertebrata</taxon>
        <taxon>Euteleostomi</taxon>
        <taxon>Coelacanthiformes</taxon>
        <taxon>Coelacanthidae</taxon>
        <taxon>Latimeria</taxon>
    </lineage>
</organism>
<accession>H3AC85</accession>
<dbReference type="EMBL" id="AFYH01236877">
    <property type="status" value="NOT_ANNOTATED_CDS"/>
    <property type="molecule type" value="Genomic_DNA"/>
</dbReference>
<dbReference type="PANTHER" id="PTHR47027:SF25">
    <property type="entry name" value="REVERSE TRANSCRIPTASE DOMAIN-CONTAINING PROTEIN"/>
    <property type="match status" value="1"/>
</dbReference>
<dbReference type="HOGENOM" id="CLU_1639276_0_0_1"/>
<name>H3AC85_LATCH</name>
<evidence type="ECO:0008006" key="3">
    <source>
        <dbReference type="Google" id="ProtNLM"/>
    </source>
</evidence>
<dbReference type="OMA" id="WRMKHIN"/>
<reference evidence="2" key="1">
    <citation type="submission" date="2011-08" db="EMBL/GenBank/DDBJ databases">
        <title>The draft genome of Latimeria chalumnae.</title>
        <authorList>
            <person name="Di Palma F."/>
            <person name="Alfoldi J."/>
            <person name="Johnson J."/>
            <person name="Berlin A."/>
            <person name="Gnerre S."/>
            <person name="Jaffe D."/>
            <person name="MacCallum I."/>
            <person name="Young S."/>
            <person name="Walker B.J."/>
            <person name="Lander E."/>
            <person name="Lindblad-Toh K."/>
        </authorList>
    </citation>
    <scope>NUCLEOTIDE SEQUENCE [LARGE SCALE GENOMIC DNA]</scope>
    <source>
        <strain evidence="2">Wild caught</strain>
    </source>
</reference>
<dbReference type="AlphaFoldDB" id="H3AC85"/>
<dbReference type="Proteomes" id="UP000008672">
    <property type="component" value="Unassembled WGS sequence"/>
</dbReference>
<sequence>KKGFLFLKKSMDVVDYSMRKSMDVASHGIQWSGGANLADLEFVDDITLMSETAGNMQAATDALVKVVKPLGLKINIEKSKIMVDRPWLDDVTVTAEGKQLELFNNFNYLGSTISGDGSVDAERNVQIGNAGALFGHLHNIWRMKHINLQTKMKLFNAIIIPT</sequence>
<dbReference type="PANTHER" id="PTHR47027">
    <property type="entry name" value="REVERSE TRANSCRIPTASE DOMAIN-CONTAINING PROTEIN"/>
    <property type="match status" value="1"/>
</dbReference>
<protein>
    <recommendedName>
        <fullName evidence="3">Reverse transcriptase domain-containing protein</fullName>
    </recommendedName>
</protein>
<reference evidence="1" key="3">
    <citation type="submission" date="2025-09" db="UniProtKB">
        <authorList>
            <consortium name="Ensembl"/>
        </authorList>
    </citation>
    <scope>IDENTIFICATION</scope>
</reference>
<dbReference type="SUPFAM" id="SSF56672">
    <property type="entry name" value="DNA/RNA polymerases"/>
    <property type="match status" value="1"/>
</dbReference>
<dbReference type="InterPro" id="IPR043502">
    <property type="entry name" value="DNA/RNA_pol_sf"/>
</dbReference>
<dbReference type="Ensembl" id="ENSLACT00000007316.1">
    <property type="protein sequence ID" value="ENSLACP00000007256.1"/>
    <property type="gene ID" value="ENSLACG00000006435.1"/>
</dbReference>
<proteinExistence type="predicted"/>
<evidence type="ECO:0000313" key="1">
    <source>
        <dbReference type="Ensembl" id="ENSLACP00000007256.1"/>
    </source>
</evidence>
<dbReference type="GeneTree" id="ENSGT01120000273890"/>
<evidence type="ECO:0000313" key="2">
    <source>
        <dbReference type="Proteomes" id="UP000008672"/>
    </source>
</evidence>
<keyword evidence="2" id="KW-1185">Reference proteome</keyword>
<reference evidence="1" key="2">
    <citation type="submission" date="2025-08" db="UniProtKB">
        <authorList>
            <consortium name="Ensembl"/>
        </authorList>
    </citation>
    <scope>IDENTIFICATION</scope>
</reference>
<dbReference type="STRING" id="7897.ENSLACP00000007256"/>
<dbReference type="InParanoid" id="H3AC85"/>